<gene>
    <name evidence="10" type="ORF">K2173_026316</name>
</gene>
<dbReference type="CDD" id="cd16461">
    <property type="entry name" value="RING-H2_EL5-like"/>
    <property type="match status" value="1"/>
</dbReference>
<dbReference type="AlphaFoldDB" id="A0AAV8SBT7"/>
<keyword evidence="11" id="KW-1185">Reference proteome</keyword>
<proteinExistence type="predicted"/>
<dbReference type="Gene3D" id="3.30.40.10">
    <property type="entry name" value="Zinc/RING finger domain, C3HC4 (zinc finger)"/>
    <property type="match status" value="1"/>
</dbReference>
<keyword evidence="5" id="KW-0479">Metal-binding</keyword>
<reference evidence="10 11" key="1">
    <citation type="submission" date="2021-09" db="EMBL/GenBank/DDBJ databases">
        <title>Genomic insights and catalytic innovation underlie evolution of tropane alkaloids biosynthesis.</title>
        <authorList>
            <person name="Wang Y.-J."/>
            <person name="Tian T."/>
            <person name="Huang J.-P."/>
            <person name="Huang S.-X."/>
        </authorList>
    </citation>
    <scope>NUCLEOTIDE SEQUENCE [LARGE SCALE GENOMIC DNA]</scope>
    <source>
        <strain evidence="10">KIB-2018</strain>
        <tissue evidence="10">Leaf</tissue>
    </source>
</reference>
<keyword evidence="8" id="KW-0862">Zinc</keyword>
<name>A0AAV8SBT7_9ROSI</name>
<keyword evidence="7" id="KW-0833">Ubl conjugation pathway</keyword>
<evidence type="ECO:0000259" key="9">
    <source>
        <dbReference type="Pfam" id="PF13639"/>
    </source>
</evidence>
<evidence type="ECO:0000256" key="6">
    <source>
        <dbReference type="ARBA" id="ARBA00022771"/>
    </source>
</evidence>
<evidence type="ECO:0000256" key="1">
    <source>
        <dbReference type="ARBA" id="ARBA00000900"/>
    </source>
</evidence>
<evidence type="ECO:0000313" key="11">
    <source>
        <dbReference type="Proteomes" id="UP001159364"/>
    </source>
</evidence>
<feature type="domain" description="RING-type" evidence="9">
    <location>
        <begin position="19"/>
        <end position="62"/>
    </location>
</feature>
<dbReference type="GO" id="GO:0061630">
    <property type="term" value="F:ubiquitin protein ligase activity"/>
    <property type="evidence" value="ECO:0007669"/>
    <property type="project" value="UniProtKB-EC"/>
</dbReference>
<dbReference type="Pfam" id="PF13639">
    <property type="entry name" value="zf-RING_2"/>
    <property type="match status" value="1"/>
</dbReference>
<evidence type="ECO:0000256" key="8">
    <source>
        <dbReference type="ARBA" id="ARBA00022833"/>
    </source>
</evidence>
<evidence type="ECO:0000256" key="4">
    <source>
        <dbReference type="ARBA" id="ARBA00022679"/>
    </source>
</evidence>
<evidence type="ECO:0000256" key="3">
    <source>
        <dbReference type="ARBA" id="ARBA00012483"/>
    </source>
</evidence>
<dbReference type="Proteomes" id="UP001159364">
    <property type="component" value="Linkage Group LG12"/>
</dbReference>
<evidence type="ECO:0000256" key="7">
    <source>
        <dbReference type="ARBA" id="ARBA00022786"/>
    </source>
</evidence>
<organism evidence="10 11">
    <name type="scientific">Erythroxylum novogranatense</name>
    <dbReference type="NCBI Taxonomy" id="1862640"/>
    <lineage>
        <taxon>Eukaryota</taxon>
        <taxon>Viridiplantae</taxon>
        <taxon>Streptophyta</taxon>
        <taxon>Embryophyta</taxon>
        <taxon>Tracheophyta</taxon>
        <taxon>Spermatophyta</taxon>
        <taxon>Magnoliopsida</taxon>
        <taxon>eudicotyledons</taxon>
        <taxon>Gunneridae</taxon>
        <taxon>Pentapetalae</taxon>
        <taxon>rosids</taxon>
        <taxon>fabids</taxon>
        <taxon>Malpighiales</taxon>
        <taxon>Erythroxylaceae</taxon>
        <taxon>Erythroxylum</taxon>
    </lineage>
</organism>
<keyword evidence="6" id="KW-0863">Zinc-finger</keyword>
<protein>
    <recommendedName>
        <fullName evidence="3">RING-type E3 ubiquitin transferase</fullName>
        <ecNumber evidence="3">2.3.2.27</ecNumber>
    </recommendedName>
</protein>
<sequence>MRHRGLNQSRVDKDKSTRACVVCLSEFEEKDVLRRLPNWSHTFHLDCIDVWLQGNANWPLCRTSISASTKYPLESNIFAPTSSLQDSQPYSGSFVGEDADFVVIELGGPRDEVLVPSGFQESESSRQVQEQLRTRLSVKVMEQRPGKLKSPKKHRHFSIMGDEFIDLRERDYQFGIQPVRRSFSFDSAVDQQLYSGVQRAIQQNLHERETSLSEESSSRSQSQRSFFKFVQGRGSRRVVPSS</sequence>
<comment type="catalytic activity">
    <reaction evidence="1">
        <text>S-ubiquitinyl-[E2 ubiquitin-conjugating enzyme]-L-cysteine + [acceptor protein]-L-lysine = [E2 ubiquitin-conjugating enzyme]-L-cysteine + N(6)-ubiquitinyl-[acceptor protein]-L-lysine.</text>
        <dbReference type="EC" id="2.3.2.27"/>
    </reaction>
</comment>
<dbReference type="GO" id="GO:0008270">
    <property type="term" value="F:zinc ion binding"/>
    <property type="evidence" value="ECO:0007669"/>
    <property type="project" value="UniProtKB-KW"/>
</dbReference>
<evidence type="ECO:0000256" key="2">
    <source>
        <dbReference type="ARBA" id="ARBA00004906"/>
    </source>
</evidence>
<dbReference type="PANTHER" id="PTHR46913">
    <property type="entry name" value="RING-H2 FINGER PROTEIN ATL16"/>
    <property type="match status" value="1"/>
</dbReference>
<accession>A0AAV8SBT7</accession>
<keyword evidence="4" id="KW-0808">Transferase</keyword>
<evidence type="ECO:0000313" key="10">
    <source>
        <dbReference type="EMBL" id="KAJ8749667.1"/>
    </source>
</evidence>
<dbReference type="InterPro" id="IPR013083">
    <property type="entry name" value="Znf_RING/FYVE/PHD"/>
</dbReference>
<evidence type="ECO:0000256" key="5">
    <source>
        <dbReference type="ARBA" id="ARBA00022723"/>
    </source>
</evidence>
<dbReference type="PANTHER" id="PTHR46913:SF8">
    <property type="entry name" value="RING-TYPE E3 UBIQUITIN TRANSFERASE"/>
    <property type="match status" value="1"/>
</dbReference>
<dbReference type="EMBL" id="JAIWQS010000012">
    <property type="protein sequence ID" value="KAJ8749667.1"/>
    <property type="molecule type" value="Genomic_DNA"/>
</dbReference>
<dbReference type="GO" id="GO:0016567">
    <property type="term" value="P:protein ubiquitination"/>
    <property type="evidence" value="ECO:0007669"/>
    <property type="project" value="InterPro"/>
</dbReference>
<comment type="pathway">
    <text evidence="2">Protein modification; protein ubiquitination.</text>
</comment>
<dbReference type="EC" id="2.3.2.27" evidence="3"/>
<dbReference type="InterPro" id="IPR044600">
    <property type="entry name" value="ATL1/ATL16-like"/>
</dbReference>
<comment type="caution">
    <text evidence="10">The sequence shown here is derived from an EMBL/GenBank/DDBJ whole genome shotgun (WGS) entry which is preliminary data.</text>
</comment>
<dbReference type="InterPro" id="IPR001841">
    <property type="entry name" value="Znf_RING"/>
</dbReference>
<dbReference type="SUPFAM" id="SSF57850">
    <property type="entry name" value="RING/U-box"/>
    <property type="match status" value="1"/>
</dbReference>